<dbReference type="Pfam" id="PF00899">
    <property type="entry name" value="ThiF"/>
    <property type="match status" value="1"/>
</dbReference>
<dbReference type="InterPro" id="IPR035985">
    <property type="entry name" value="Ubiquitin-activating_enz"/>
</dbReference>
<dbReference type="Gene3D" id="3.40.50.720">
    <property type="entry name" value="NAD(P)-binding Rossmann-like Domain"/>
    <property type="match status" value="1"/>
</dbReference>
<feature type="domain" description="THIF-type NAD/FAD binding fold" evidence="1">
    <location>
        <begin position="16"/>
        <end position="229"/>
    </location>
</feature>
<protein>
    <submittedName>
        <fullName evidence="2">PRTRC genetic system ThiF family protein</fullName>
    </submittedName>
</protein>
<gene>
    <name evidence="2" type="ORF">EDE15_4225</name>
</gene>
<accession>A0A3R9NZR4</accession>
<dbReference type="OrthoDB" id="5298642at2"/>
<dbReference type="EMBL" id="RSDW01000001">
    <property type="protein sequence ID" value="RSL18635.1"/>
    <property type="molecule type" value="Genomic_DNA"/>
</dbReference>
<dbReference type="RefSeq" id="WP_125486973.1">
    <property type="nucleotide sequence ID" value="NZ_RSDW01000001.1"/>
</dbReference>
<comment type="caution">
    <text evidence="2">The sequence shown here is derived from an EMBL/GenBank/DDBJ whole genome shotgun (WGS) entry which is preliminary data.</text>
</comment>
<evidence type="ECO:0000313" key="3">
    <source>
        <dbReference type="Proteomes" id="UP000269669"/>
    </source>
</evidence>
<dbReference type="InterPro" id="IPR022500">
    <property type="entry name" value="PRTRC_ThiF"/>
</dbReference>
<dbReference type="CDD" id="cd01483">
    <property type="entry name" value="E1_enzyme_family"/>
    <property type="match status" value="1"/>
</dbReference>
<dbReference type="AlphaFoldDB" id="A0A3R9NZR4"/>
<dbReference type="InterPro" id="IPR000594">
    <property type="entry name" value="ThiF_NAD_FAD-bd"/>
</dbReference>
<reference evidence="2 3" key="1">
    <citation type="submission" date="2018-12" db="EMBL/GenBank/DDBJ databases">
        <title>Sequencing of bacterial isolates from soil warming experiment in Harvard Forest, Massachusetts, USA.</title>
        <authorList>
            <person name="Deangelis K."/>
        </authorList>
    </citation>
    <scope>NUCLEOTIDE SEQUENCE [LARGE SCALE GENOMIC DNA]</scope>
    <source>
        <strain evidence="2 3">EB153</strain>
    </source>
</reference>
<evidence type="ECO:0000313" key="2">
    <source>
        <dbReference type="EMBL" id="RSL18635.1"/>
    </source>
</evidence>
<evidence type="ECO:0000259" key="1">
    <source>
        <dbReference type="Pfam" id="PF00899"/>
    </source>
</evidence>
<organism evidence="2 3">
    <name type="scientific">Edaphobacter aggregans</name>
    <dbReference type="NCBI Taxonomy" id="570835"/>
    <lineage>
        <taxon>Bacteria</taxon>
        <taxon>Pseudomonadati</taxon>
        <taxon>Acidobacteriota</taxon>
        <taxon>Terriglobia</taxon>
        <taxon>Terriglobales</taxon>
        <taxon>Acidobacteriaceae</taxon>
        <taxon>Edaphobacter</taxon>
    </lineage>
</organism>
<dbReference type="Proteomes" id="UP000269669">
    <property type="component" value="Unassembled WGS sequence"/>
</dbReference>
<dbReference type="SUPFAM" id="SSF69572">
    <property type="entry name" value="Activating enzymes of the ubiquitin-like proteins"/>
    <property type="match status" value="1"/>
</dbReference>
<proteinExistence type="predicted"/>
<keyword evidence="3" id="KW-1185">Reference proteome</keyword>
<dbReference type="GO" id="GO:0008641">
    <property type="term" value="F:ubiquitin-like modifier activating enzyme activity"/>
    <property type="evidence" value="ECO:0007669"/>
    <property type="project" value="InterPro"/>
</dbReference>
<dbReference type="NCBIfam" id="TIGR03736">
    <property type="entry name" value="PRTRC_ThiF"/>
    <property type="match status" value="1"/>
</dbReference>
<sequence>MKIVHTLSNLDSPYRRALRVLLIGSGGNGSAVLFGLPYLHRALEAWGRPEGIDVTVMDGDVVSPTNCVRQPFGAADVGHNKATILVNRVNIFHGLAWRSEECFFSQHTGNPGTAYDSTIDFVISCVDTRAARREMHEAFQSCSGPWRNLRYWLDLGNNESNGQFVLGQPLNDINRRSRTRLRTVTELFPSIMDISQGEGPLPNCSAAEALSRQEPFINSVLAASALAMLTRLLRYGSLNHHGAFYNAEPGRTTPIPIDPEAWNKQVKLQR</sequence>
<name>A0A3R9NZR4_9BACT</name>